<feature type="compositionally biased region" description="Low complexity" evidence="1">
    <location>
        <begin position="482"/>
        <end position="495"/>
    </location>
</feature>
<feature type="region of interest" description="Disordered" evidence="1">
    <location>
        <begin position="1"/>
        <end position="82"/>
    </location>
</feature>
<reference evidence="3 4" key="1">
    <citation type="submission" date="2020-07" db="EMBL/GenBank/DDBJ databases">
        <title>Metarhizium humberi genome.</title>
        <authorList>
            <person name="Lysoe E."/>
        </authorList>
    </citation>
    <scope>NUCLEOTIDE SEQUENCE [LARGE SCALE GENOMIC DNA]</scope>
    <source>
        <strain evidence="3 4">ESALQ1638</strain>
    </source>
</reference>
<protein>
    <recommendedName>
        <fullName evidence="2">EH domain-containing protein</fullName>
    </recommendedName>
</protein>
<dbReference type="EMBL" id="JACEFI010000006">
    <property type="protein sequence ID" value="KAH0598042.1"/>
    <property type="molecule type" value="Genomic_DNA"/>
</dbReference>
<evidence type="ECO:0000313" key="3">
    <source>
        <dbReference type="EMBL" id="KAH0598042.1"/>
    </source>
</evidence>
<dbReference type="Pfam" id="PF12763">
    <property type="entry name" value="EH"/>
    <property type="match status" value="1"/>
</dbReference>
<organism evidence="3 4">
    <name type="scientific">Metarhizium humberi</name>
    <dbReference type="NCBI Taxonomy" id="2596975"/>
    <lineage>
        <taxon>Eukaryota</taxon>
        <taxon>Fungi</taxon>
        <taxon>Dikarya</taxon>
        <taxon>Ascomycota</taxon>
        <taxon>Pezizomycotina</taxon>
        <taxon>Sordariomycetes</taxon>
        <taxon>Hypocreomycetidae</taxon>
        <taxon>Hypocreales</taxon>
        <taxon>Clavicipitaceae</taxon>
        <taxon>Metarhizium</taxon>
    </lineage>
</organism>
<dbReference type="Gene3D" id="1.10.238.10">
    <property type="entry name" value="EF-hand"/>
    <property type="match status" value="1"/>
</dbReference>
<feature type="region of interest" description="Disordered" evidence="1">
    <location>
        <begin position="508"/>
        <end position="527"/>
    </location>
</feature>
<keyword evidence="4" id="KW-1185">Reference proteome</keyword>
<dbReference type="InterPro" id="IPR011992">
    <property type="entry name" value="EF-hand-dom_pair"/>
</dbReference>
<proteinExistence type="predicted"/>
<name>A0A9P8MD11_9HYPO</name>
<feature type="compositionally biased region" description="Basic residues" evidence="1">
    <location>
        <begin position="554"/>
        <end position="572"/>
    </location>
</feature>
<dbReference type="PROSITE" id="PS50031">
    <property type="entry name" value="EH"/>
    <property type="match status" value="1"/>
</dbReference>
<accession>A0A9P8MD11</accession>
<sequence>MNPAAASHSGGTQDDAATALRGASLAFQRSPAVGATSPPLPLPLPHHSKDGASSSVGRSRSPPGVALDATGDGGIGAHGHHVEPPVYRAGVVAARLHQWNGSQAQLQPTTPAQRLDPKSPSFIAATLAARRSVSPSPLARTPRRKTSFGAASVLGSADAVDSESIAPTGNLISMFEAAGDGSETTRRPARRRTPPPEESGDAMRGVDVPANKREPAPSPKPKPKPKSRHVRPPTPPQGADEPRSSSMPPKQPPTPPHRSSEKISAMPMPKPKMPQQLTSSPKPPPKPAKPQLPPPAGPKPEQAGMLPSPRRPAAKPAPKPLKVRLPSPPSVVSTSTPEVLSPKPVRLITPTLAPPVLSSPGAYDQVDSSPSPDPDKRTQTTGIRPPTPPKPRGSQRLATRKPGGRSRRRGNSDTPLPRGSSSATPLTEFGLPIVSPSPPQQQSIRHVRRKNTPPPLPVRRRESVASAPTSPVRDAPRRRRPTNTSTTNLTLDPLTSAMMASSLASYRLTPHNTGSSLPPPSLPKRQKSPHLLQTLRQPQSHSDDDPERLKIAHRHKLSSNKHAHHEGSRKRWRDQITQRERKRYEAVWASNRGYLLSDDSPSQSVDSGLHRIAAECVANVVAREIWKRSRLPEDELVEVWELVDRGRAGMLTRQEFIVGMWLIDQRLRGRKLPVRVSDSVWDSANGVRISKPKAR</sequence>
<feature type="compositionally biased region" description="Low complexity" evidence="1">
    <location>
        <begin position="330"/>
        <end position="342"/>
    </location>
</feature>
<feature type="domain" description="EH" evidence="2">
    <location>
        <begin position="598"/>
        <end position="687"/>
    </location>
</feature>
<feature type="compositionally biased region" description="Pro residues" evidence="1">
    <location>
        <begin position="281"/>
        <end position="298"/>
    </location>
</feature>
<feature type="region of interest" description="Disordered" evidence="1">
    <location>
        <begin position="554"/>
        <end position="576"/>
    </location>
</feature>
<gene>
    <name evidence="3" type="ORF">MHUMG1_04414</name>
</gene>
<dbReference type="CDD" id="cd00052">
    <property type="entry name" value="EH"/>
    <property type="match status" value="1"/>
</dbReference>
<dbReference type="AlphaFoldDB" id="A0A9P8MD11"/>
<feature type="compositionally biased region" description="Basic residues" evidence="1">
    <location>
        <begin position="221"/>
        <end position="231"/>
    </location>
</feature>
<dbReference type="Proteomes" id="UP000764110">
    <property type="component" value="Unassembled WGS sequence"/>
</dbReference>
<dbReference type="SUPFAM" id="SSF47473">
    <property type="entry name" value="EF-hand"/>
    <property type="match status" value="1"/>
</dbReference>
<comment type="caution">
    <text evidence="3">The sequence shown here is derived from an EMBL/GenBank/DDBJ whole genome shotgun (WGS) entry which is preliminary data.</text>
</comment>
<feature type="region of interest" description="Disordered" evidence="1">
    <location>
        <begin position="176"/>
        <end position="495"/>
    </location>
</feature>
<evidence type="ECO:0000259" key="2">
    <source>
        <dbReference type="PROSITE" id="PS50031"/>
    </source>
</evidence>
<evidence type="ECO:0000256" key="1">
    <source>
        <dbReference type="SAM" id="MobiDB-lite"/>
    </source>
</evidence>
<dbReference type="InterPro" id="IPR000261">
    <property type="entry name" value="EH_dom"/>
</dbReference>
<dbReference type="SMART" id="SM00027">
    <property type="entry name" value="EH"/>
    <property type="match status" value="1"/>
</dbReference>
<feature type="compositionally biased region" description="Low complexity" evidence="1">
    <location>
        <begin position="53"/>
        <end position="65"/>
    </location>
</feature>
<evidence type="ECO:0000313" key="4">
    <source>
        <dbReference type="Proteomes" id="UP000764110"/>
    </source>
</evidence>
<feature type="compositionally biased region" description="Basic residues" evidence="1">
    <location>
        <begin position="398"/>
        <end position="409"/>
    </location>
</feature>